<evidence type="ECO:0000313" key="2">
    <source>
        <dbReference type="Proteomes" id="UP000463951"/>
    </source>
</evidence>
<dbReference type="EMBL" id="AP019620">
    <property type="protein sequence ID" value="BBJ39982.1"/>
    <property type="molecule type" value="Genomic_DNA"/>
</dbReference>
<proteinExistence type="predicted"/>
<protein>
    <submittedName>
        <fullName evidence="1">Uncharacterized protein</fullName>
    </submittedName>
</protein>
<evidence type="ECO:0000313" key="1">
    <source>
        <dbReference type="EMBL" id="BBJ39982.1"/>
    </source>
</evidence>
<dbReference type="Proteomes" id="UP000463951">
    <property type="component" value="Chromosome"/>
</dbReference>
<dbReference type="AlphaFoldDB" id="A0A499UH84"/>
<sequence>MGKENRGLTELTVTPLISRAVTVLRAAVPSQLVRAGAIGIHIGFTEFGRNREAEIEWAKSVRQAPKHNLQLTDAQEAAAWMLVGVATFYHELWGEACGATDILTPQFRSLRDRFNQDVQRKLNIQMEGNVYDRHLHGSVTAYL</sequence>
<name>A0A499UH84_9ACTN</name>
<organism evidence="1 2">
    <name type="scientific">Streptomyces antimycoticus</name>
    <dbReference type="NCBI Taxonomy" id="68175"/>
    <lineage>
        <taxon>Bacteria</taxon>
        <taxon>Bacillati</taxon>
        <taxon>Actinomycetota</taxon>
        <taxon>Actinomycetes</taxon>
        <taxon>Kitasatosporales</taxon>
        <taxon>Streptomycetaceae</taxon>
        <taxon>Streptomyces</taxon>
        <taxon>Streptomyces violaceusniger group</taxon>
    </lineage>
</organism>
<gene>
    <name evidence="1" type="ORF">SSPO_027000</name>
</gene>
<reference evidence="1 2" key="1">
    <citation type="journal article" date="2020" name="Int. J. Syst. Evol. Microbiol.">
        <title>Reclassification of Streptomyces castelarensis and Streptomyces sporoclivatus as later heterotypic synonyms of Streptomyces antimycoticus.</title>
        <authorList>
            <person name="Komaki H."/>
            <person name="Tamura T."/>
        </authorList>
    </citation>
    <scope>NUCLEOTIDE SEQUENCE [LARGE SCALE GENOMIC DNA]</scope>
    <source>
        <strain evidence="1 2">NBRC 100767</strain>
    </source>
</reference>
<accession>A0A499UH84</accession>